<evidence type="ECO:0000313" key="1">
    <source>
        <dbReference type="EMBL" id="GFY75800.1"/>
    </source>
</evidence>
<dbReference type="EMBL" id="BMAV01021619">
    <property type="protein sequence ID" value="GFY75800.1"/>
    <property type="molecule type" value="Genomic_DNA"/>
</dbReference>
<proteinExistence type="predicted"/>
<name>A0A8X7CRK5_9ARAC</name>
<sequence>MDGLNLSGCPRTLKYVIFEYVQKKQGISSFRAFKIFLLNLADSKAPINSNLGSVKVFKGAILFLEAIIDVRISLLDDVTRRSATVPYAFVLASEKDEVRVF</sequence>
<dbReference type="Proteomes" id="UP000886998">
    <property type="component" value="Unassembled WGS sequence"/>
</dbReference>
<reference evidence="1" key="1">
    <citation type="submission" date="2020-08" db="EMBL/GenBank/DDBJ databases">
        <title>Multicomponent nature underlies the extraordinary mechanical properties of spider dragline silk.</title>
        <authorList>
            <person name="Kono N."/>
            <person name="Nakamura H."/>
            <person name="Mori M."/>
            <person name="Yoshida Y."/>
            <person name="Ohtoshi R."/>
            <person name="Malay A.D."/>
            <person name="Moran D.A.P."/>
            <person name="Tomita M."/>
            <person name="Numata K."/>
            <person name="Arakawa K."/>
        </authorList>
    </citation>
    <scope>NUCLEOTIDE SEQUENCE</scope>
</reference>
<keyword evidence="2" id="KW-1185">Reference proteome</keyword>
<accession>A0A8X7CRK5</accession>
<dbReference type="AlphaFoldDB" id="A0A8X7CRK5"/>
<evidence type="ECO:0000313" key="2">
    <source>
        <dbReference type="Proteomes" id="UP000886998"/>
    </source>
</evidence>
<comment type="caution">
    <text evidence="1">The sequence shown here is derived from an EMBL/GenBank/DDBJ whole genome shotgun (WGS) entry which is preliminary data.</text>
</comment>
<protein>
    <submittedName>
        <fullName evidence="1">Uncharacterized protein</fullName>
    </submittedName>
</protein>
<organism evidence="1 2">
    <name type="scientific">Trichonephila inaurata madagascariensis</name>
    <dbReference type="NCBI Taxonomy" id="2747483"/>
    <lineage>
        <taxon>Eukaryota</taxon>
        <taxon>Metazoa</taxon>
        <taxon>Ecdysozoa</taxon>
        <taxon>Arthropoda</taxon>
        <taxon>Chelicerata</taxon>
        <taxon>Arachnida</taxon>
        <taxon>Araneae</taxon>
        <taxon>Araneomorphae</taxon>
        <taxon>Entelegynae</taxon>
        <taxon>Araneoidea</taxon>
        <taxon>Nephilidae</taxon>
        <taxon>Trichonephila</taxon>
        <taxon>Trichonephila inaurata</taxon>
    </lineage>
</organism>
<gene>
    <name evidence="1" type="ORF">TNIN_42981</name>
</gene>